<protein>
    <submittedName>
        <fullName evidence="1">Uncharacterized protein</fullName>
    </submittedName>
</protein>
<reference evidence="2" key="1">
    <citation type="journal article" date="2017" name="Cell">
        <title>Insights into land plant evolution garnered from the Marchantia polymorpha genome.</title>
        <authorList>
            <person name="Bowman J.L."/>
            <person name="Kohchi T."/>
            <person name="Yamato K.T."/>
            <person name="Jenkins J."/>
            <person name="Shu S."/>
            <person name="Ishizaki K."/>
            <person name="Yamaoka S."/>
            <person name="Nishihama R."/>
            <person name="Nakamura Y."/>
            <person name="Berger F."/>
            <person name="Adam C."/>
            <person name="Aki S.S."/>
            <person name="Althoff F."/>
            <person name="Araki T."/>
            <person name="Arteaga-Vazquez M.A."/>
            <person name="Balasubrmanian S."/>
            <person name="Barry K."/>
            <person name="Bauer D."/>
            <person name="Boehm C.R."/>
            <person name="Briginshaw L."/>
            <person name="Caballero-Perez J."/>
            <person name="Catarino B."/>
            <person name="Chen F."/>
            <person name="Chiyoda S."/>
            <person name="Chovatia M."/>
            <person name="Davies K.M."/>
            <person name="Delmans M."/>
            <person name="Demura T."/>
            <person name="Dierschke T."/>
            <person name="Dolan L."/>
            <person name="Dorantes-Acosta A.E."/>
            <person name="Eklund D.M."/>
            <person name="Florent S.N."/>
            <person name="Flores-Sandoval E."/>
            <person name="Fujiyama A."/>
            <person name="Fukuzawa H."/>
            <person name="Galik B."/>
            <person name="Grimanelli D."/>
            <person name="Grimwood J."/>
            <person name="Grossniklaus U."/>
            <person name="Hamada T."/>
            <person name="Haseloff J."/>
            <person name="Hetherington A.J."/>
            <person name="Higo A."/>
            <person name="Hirakawa Y."/>
            <person name="Hundley H.N."/>
            <person name="Ikeda Y."/>
            <person name="Inoue K."/>
            <person name="Inoue S.I."/>
            <person name="Ishida S."/>
            <person name="Jia Q."/>
            <person name="Kakita M."/>
            <person name="Kanazawa T."/>
            <person name="Kawai Y."/>
            <person name="Kawashima T."/>
            <person name="Kennedy M."/>
            <person name="Kinose K."/>
            <person name="Kinoshita T."/>
            <person name="Kohara Y."/>
            <person name="Koide E."/>
            <person name="Komatsu K."/>
            <person name="Kopischke S."/>
            <person name="Kubo M."/>
            <person name="Kyozuka J."/>
            <person name="Lagercrantz U."/>
            <person name="Lin S.S."/>
            <person name="Lindquist E."/>
            <person name="Lipzen A.M."/>
            <person name="Lu C.W."/>
            <person name="De Luna E."/>
            <person name="Martienssen R.A."/>
            <person name="Minamino N."/>
            <person name="Mizutani M."/>
            <person name="Mizutani M."/>
            <person name="Mochizuki N."/>
            <person name="Monte I."/>
            <person name="Mosher R."/>
            <person name="Nagasaki H."/>
            <person name="Nakagami H."/>
            <person name="Naramoto S."/>
            <person name="Nishitani K."/>
            <person name="Ohtani M."/>
            <person name="Okamoto T."/>
            <person name="Okumura M."/>
            <person name="Phillips J."/>
            <person name="Pollak B."/>
            <person name="Reinders A."/>
            <person name="Rovekamp M."/>
            <person name="Sano R."/>
            <person name="Sawa S."/>
            <person name="Schmid M.W."/>
            <person name="Shirakawa M."/>
            <person name="Solano R."/>
            <person name="Spunde A."/>
            <person name="Suetsugu N."/>
            <person name="Sugano S."/>
            <person name="Sugiyama A."/>
            <person name="Sun R."/>
            <person name="Suzuki Y."/>
            <person name="Takenaka M."/>
            <person name="Takezawa D."/>
            <person name="Tomogane H."/>
            <person name="Tsuzuki M."/>
            <person name="Ueda T."/>
            <person name="Umeda M."/>
            <person name="Ward J.M."/>
            <person name="Watanabe Y."/>
            <person name="Yazaki K."/>
            <person name="Yokoyama R."/>
            <person name="Yoshitake Y."/>
            <person name="Yotsui I."/>
            <person name="Zachgo S."/>
            <person name="Schmutz J."/>
        </authorList>
    </citation>
    <scope>NUCLEOTIDE SEQUENCE [LARGE SCALE GENOMIC DNA]</scope>
    <source>
        <strain evidence="2">Tak-1</strain>
    </source>
</reference>
<evidence type="ECO:0000313" key="1">
    <source>
        <dbReference type="EMBL" id="PTQ45256.1"/>
    </source>
</evidence>
<accession>A0A2R6XGM2</accession>
<dbReference type="AlphaFoldDB" id="A0A2R6XGM2"/>
<organism evidence="1 2">
    <name type="scientific">Marchantia polymorpha</name>
    <name type="common">Common liverwort</name>
    <name type="synonym">Marchantia aquatica</name>
    <dbReference type="NCBI Taxonomy" id="3197"/>
    <lineage>
        <taxon>Eukaryota</taxon>
        <taxon>Viridiplantae</taxon>
        <taxon>Streptophyta</taxon>
        <taxon>Embryophyta</taxon>
        <taxon>Marchantiophyta</taxon>
        <taxon>Marchantiopsida</taxon>
        <taxon>Marchantiidae</taxon>
        <taxon>Marchantiales</taxon>
        <taxon>Marchantiaceae</taxon>
        <taxon>Marchantia</taxon>
    </lineage>
</organism>
<dbReference type="EMBL" id="KZ772687">
    <property type="protein sequence ID" value="PTQ45256.1"/>
    <property type="molecule type" value="Genomic_DNA"/>
</dbReference>
<keyword evidence="2" id="KW-1185">Reference proteome</keyword>
<gene>
    <name evidence="1" type="ORF">MARPO_0015s0064</name>
</gene>
<proteinExistence type="predicted"/>
<dbReference type="Proteomes" id="UP000244005">
    <property type="component" value="Unassembled WGS sequence"/>
</dbReference>
<name>A0A2R6XGM2_MARPO</name>
<evidence type="ECO:0000313" key="2">
    <source>
        <dbReference type="Proteomes" id="UP000244005"/>
    </source>
</evidence>
<dbReference type="Gramene" id="Mp2g07780.1">
    <property type="protein sequence ID" value="Mp2g07780.1.cds1"/>
    <property type="gene ID" value="Mp2g07780"/>
</dbReference>
<sequence length="115" mass="12575">MCTEIHVRNVMGSLDSCDAPLTDDSIFEDRTTYDLLLRAKCLSPQLPACLTASSHLSLSTASLGLLPLLPDIIVLCSYTRFLSGLYVVLTPQISNLIPHSLPLCFFSYSPVDITI</sequence>